<evidence type="ECO:0000313" key="2">
    <source>
        <dbReference type="Proteomes" id="UP001141253"/>
    </source>
</evidence>
<reference evidence="1" key="1">
    <citation type="submission" date="2022-10" db="EMBL/GenBank/DDBJ databases">
        <authorList>
            <person name="Hyden B.L."/>
            <person name="Feng K."/>
            <person name="Yates T."/>
            <person name="Jawdy S."/>
            <person name="Smart L.B."/>
            <person name="Muchero W."/>
        </authorList>
    </citation>
    <scope>NUCLEOTIDE SEQUENCE</scope>
    <source>
        <tissue evidence="1">Shoot tip</tissue>
    </source>
</reference>
<accession>A0ABQ9ANX2</accession>
<organism evidence="1 2">
    <name type="scientific">Salix suchowensis</name>
    <dbReference type="NCBI Taxonomy" id="1278906"/>
    <lineage>
        <taxon>Eukaryota</taxon>
        <taxon>Viridiplantae</taxon>
        <taxon>Streptophyta</taxon>
        <taxon>Embryophyta</taxon>
        <taxon>Tracheophyta</taxon>
        <taxon>Spermatophyta</taxon>
        <taxon>Magnoliopsida</taxon>
        <taxon>eudicotyledons</taxon>
        <taxon>Gunneridae</taxon>
        <taxon>Pentapetalae</taxon>
        <taxon>rosids</taxon>
        <taxon>fabids</taxon>
        <taxon>Malpighiales</taxon>
        <taxon>Salicaceae</taxon>
        <taxon>Saliceae</taxon>
        <taxon>Salix</taxon>
    </lineage>
</organism>
<evidence type="ECO:0000313" key="1">
    <source>
        <dbReference type="EMBL" id="KAJ6349485.1"/>
    </source>
</evidence>
<comment type="caution">
    <text evidence="1">The sequence shown here is derived from an EMBL/GenBank/DDBJ whole genome shotgun (WGS) entry which is preliminary data.</text>
</comment>
<keyword evidence="2" id="KW-1185">Reference proteome</keyword>
<protein>
    <submittedName>
        <fullName evidence="1">Uncharacterized protein</fullName>
    </submittedName>
</protein>
<dbReference type="Proteomes" id="UP001141253">
    <property type="component" value="Chromosome 19"/>
</dbReference>
<dbReference type="EMBL" id="JAPFFI010000018">
    <property type="protein sequence ID" value="KAJ6349485.1"/>
    <property type="molecule type" value="Genomic_DNA"/>
</dbReference>
<sequence>MKQSQQPEEYLLLELTLHMAATTMVSEARSPAKKNIPVVP</sequence>
<name>A0ABQ9ANX2_9ROSI</name>
<reference evidence="1" key="2">
    <citation type="journal article" date="2023" name="Int. J. Mol. Sci.">
        <title>De Novo Assembly and Annotation of 11 Diverse Shrub Willow (Salix) Genomes Reveals Novel Gene Organization in Sex-Linked Regions.</title>
        <authorList>
            <person name="Hyden B."/>
            <person name="Feng K."/>
            <person name="Yates T.B."/>
            <person name="Jawdy S."/>
            <person name="Cereghino C."/>
            <person name="Smart L.B."/>
            <person name="Muchero W."/>
        </authorList>
    </citation>
    <scope>NUCLEOTIDE SEQUENCE</scope>
    <source>
        <tissue evidence="1">Shoot tip</tissue>
    </source>
</reference>
<proteinExistence type="predicted"/>
<gene>
    <name evidence="1" type="ORF">OIU77_006960</name>
</gene>